<gene>
    <name evidence="1" type="ORF">TVD_06605</name>
</gene>
<reference evidence="1 2" key="1">
    <citation type="submission" date="2015-04" db="EMBL/GenBank/DDBJ databases">
        <title>Complete Sequence for the Genome of the Thioalkalivibrio versutus D301.</title>
        <authorList>
            <person name="Mu T."/>
            <person name="Zhou J."/>
            <person name="Xu X."/>
        </authorList>
    </citation>
    <scope>NUCLEOTIDE SEQUENCE [LARGE SCALE GENOMIC DNA]</scope>
    <source>
        <strain evidence="1 2">D301</strain>
    </source>
</reference>
<protein>
    <recommendedName>
        <fullName evidence="3">AAA+ ATPase domain-containing protein</fullName>
    </recommendedName>
</protein>
<dbReference type="AlphaFoldDB" id="A0A0G3G1G4"/>
<dbReference type="InterPro" id="IPR027417">
    <property type="entry name" value="P-loop_NTPase"/>
</dbReference>
<sequence length="357" mass="38327">MSAPTIPVPVPDAPASRAVRLVLAKDLEARSPEYLIGDVLEAGSLALIFGDPGAGKTFCALAWAIAVAVGRPWCGHAVEKSGPVIYVAGEGHGGFARRIHAIAHDQEIVLDDVPLAVTTGPVPLGDAEKVQELMASIDELVASTGAPAMIVVDTVARNFGPGDENSTMDMGRFIAACDELIQRYQCTLLLVHHTGHGDKTRHRGAMALKGALDAEYRLCLHEGGQIELRAQKMKDAPLPDPVGLRLREVELPGLQMADGSAVTSVVLDPSDVDPDHSTPALGANQRKALQVLREIDAKQRANIEAAGHEPDAVRVLLDDWRAACVPELMPRNRWYEVRTALKRGGHIETNDLHVWLT</sequence>
<evidence type="ECO:0008006" key="3">
    <source>
        <dbReference type="Google" id="ProtNLM"/>
    </source>
</evidence>
<dbReference type="EMBL" id="CP011367">
    <property type="protein sequence ID" value="AKJ95050.1"/>
    <property type="molecule type" value="Genomic_DNA"/>
</dbReference>
<evidence type="ECO:0000313" key="1">
    <source>
        <dbReference type="EMBL" id="AKJ95050.1"/>
    </source>
</evidence>
<accession>A0A0G3G1G4</accession>
<dbReference type="OrthoDB" id="9763644at2"/>
<keyword evidence="2" id="KW-1185">Reference proteome</keyword>
<name>A0A0G3G1G4_9GAMM</name>
<evidence type="ECO:0000313" key="2">
    <source>
        <dbReference type="Proteomes" id="UP000064201"/>
    </source>
</evidence>
<dbReference type="Gene3D" id="3.40.50.300">
    <property type="entry name" value="P-loop containing nucleotide triphosphate hydrolases"/>
    <property type="match status" value="1"/>
</dbReference>
<dbReference type="PATRIC" id="fig|106634.4.peg.1351"/>
<dbReference type="KEGG" id="tvr:TVD_06605"/>
<dbReference type="Pfam" id="PF13481">
    <property type="entry name" value="AAA_25"/>
    <property type="match status" value="1"/>
</dbReference>
<dbReference type="Proteomes" id="UP000064201">
    <property type="component" value="Chromosome"/>
</dbReference>
<dbReference type="SUPFAM" id="SSF52540">
    <property type="entry name" value="P-loop containing nucleoside triphosphate hydrolases"/>
    <property type="match status" value="1"/>
</dbReference>
<proteinExistence type="predicted"/>
<organism evidence="1 2">
    <name type="scientific">Thioalkalivibrio versutus</name>
    <dbReference type="NCBI Taxonomy" id="106634"/>
    <lineage>
        <taxon>Bacteria</taxon>
        <taxon>Pseudomonadati</taxon>
        <taxon>Pseudomonadota</taxon>
        <taxon>Gammaproteobacteria</taxon>
        <taxon>Chromatiales</taxon>
        <taxon>Ectothiorhodospiraceae</taxon>
        <taxon>Thioalkalivibrio</taxon>
    </lineage>
</organism>